<comment type="subcellular location">
    <subcellularLocation>
        <location evidence="8">Mitochondrion matrix</location>
    </subcellularLocation>
</comment>
<dbReference type="SUPFAM" id="SSF69012">
    <property type="entry name" value="alpha-ketoacid dehydrogenase kinase, N-terminal domain"/>
    <property type="match status" value="1"/>
</dbReference>
<dbReference type="SMART" id="SM00387">
    <property type="entry name" value="HATPase_c"/>
    <property type="match status" value="1"/>
</dbReference>
<evidence type="ECO:0000256" key="1">
    <source>
        <dbReference type="ARBA" id="ARBA00006155"/>
    </source>
</evidence>
<dbReference type="InterPro" id="IPR003594">
    <property type="entry name" value="HATPase_dom"/>
</dbReference>
<evidence type="ECO:0000256" key="3">
    <source>
        <dbReference type="ARBA" id="ARBA00022741"/>
    </source>
</evidence>
<evidence type="ECO:0000256" key="9">
    <source>
        <dbReference type="SAM" id="MobiDB-lite"/>
    </source>
</evidence>
<gene>
    <name evidence="11" type="ORF">NSK_008420</name>
</gene>
<dbReference type="PANTHER" id="PTHR11947">
    <property type="entry name" value="PYRUVATE DEHYDROGENASE KINASE"/>
    <property type="match status" value="1"/>
</dbReference>
<dbReference type="InterPro" id="IPR036890">
    <property type="entry name" value="HATPase_C_sf"/>
</dbReference>
<evidence type="ECO:0000313" key="11">
    <source>
        <dbReference type="EMBL" id="TFJ80277.1"/>
    </source>
</evidence>
<dbReference type="InterPro" id="IPR018955">
    <property type="entry name" value="BCDHK/PDK_N"/>
</dbReference>
<dbReference type="PRINTS" id="PR00344">
    <property type="entry name" value="BCTRLSENSOR"/>
</dbReference>
<reference evidence="11 12" key="1">
    <citation type="submission" date="2019-01" db="EMBL/GenBank/DDBJ databases">
        <title>Nuclear Genome Assembly of the Microalgal Biofuel strain Nannochloropsis salina CCMP1776.</title>
        <authorList>
            <person name="Hovde B."/>
        </authorList>
    </citation>
    <scope>NUCLEOTIDE SEQUENCE [LARGE SCALE GENOMIC DNA]</scope>
    <source>
        <strain evidence="11 12">CCMP1776</strain>
    </source>
</reference>
<evidence type="ECO:0000259" key="10">
    <source>
        <dbReference type="PROSITE" id="PS50109"/>
    </source>
</evidence>
<keyword evidence="12" id="KW-1185">Reference proteome</keyword>
<dbReference type="PROSITE" id="PS50109">
    <property type="entry name" value="HIS_KIN"/>
    <property type="match status" value="1"/>
</dbReference>
<dbReference type="EMBL" id="SDOX01000175">
    <property type="protein sequence ID" value="TFJ80277.1"/>
    <property type="molecule type" value="Genomic_DNA"/>
</dbReference>
<dbReference type="GO" id="GO:0004740">
    <property type="term" value="F:pyruvate dehydrogenase (acetyl-transferring) kinase activity"/>
    <property type="evidence" value="ECO:0007669"/>
    <property type="project" value="UniProtKB-EC"/>
</dbReference>
<dbReference type="InterPro" id="IPR004358">
    <property type="entry name" value="Sig_transdc_His_kin-like_C"/>
</dbReference>
<keyword evidence="6 8" id="KW-0496">Mitochondrion</keyword>
<dbReference type="Pfam" id="PF02518">
    <property type="entry name" value="HATPase_c"/>
    <property type="match status" value="1"/>
</dbReference>
<dbReference type="CDD" id="cd16929">
    <property type="entry name" value="HATPase_PDK-like"/>
    <property type="match status" value="1"/>
</dbReference>
<dbReference type="Gene3D" id="3.30.565.10">
    <property type="entry name" value="Histidine kinase-like ATPase, C-terminal domain"/>
    <property type="match status" value="1"/>
</dbReference>
<dbReference type="EC" id="2.7.11.-" evidence="8"/>
<dbReference type="InterPro" id="IPR039028">
    <property type="entry name" value="BCKD/PDK"/>
</dbReference>
<evidence type="ECO:0000256" key="6">
    <source>
        <dbReference type="ARBA" id="ARBA00023128"/>
    </source>
</evidence>
<dbReference type="AlphaFoldDB" id="A0A4D9CQF5"/>
<dbReference type="OrthoDB" id="241648at2759"/>
<evidence type="ECO:0000256" key="2">
    <source>
        <dbReference type="ARBA" id="ARBA00022679"/>
    </source>
</evidence>
<keyword evidence="5 8" id="KW-0067">ATP-binding</keyword>
<feature type="region of interest" description="Disordered" evidence="9">
    <location>
        <begin position="36"/>
        <end position="55"/>
    </location>
</feature>
<evidence type="ECO:0000256" key="8">
    <source>
        <dbReference type="RuleBase" id="RU366032"/>
    </source>
</evidence>
<dbReference type="GO" id="GO:0005759">
    <property type="term" value="C:mitochondrial matrix"/>
    <property type="evidence" value="ECO:0007669"/>
    <property type="project" value="UniProtKB-SubCell"/>
</dbReference>
<protein>
    <recommendedName>
        <fullName evidence="8">Protein-serine/threonine kinase</fullName>
        <ecNumber evidence="8">2.7.11.-</ecNumber>
    </recommendedName>
</protein>
<dbReference type="Pfam" id="PF10436">
    <property type="entry name" value="BCDHK_Adom3"/>
    <property type="match status" value="1"/>
</dbReference>
<accession>A0A4D9CQF5</accession>
<organism evidence="11 12">
    <name type="scientific">Nannochloropsis salina CCMP1776</name>
    <dbReference type="NCBI Taxonomy" id="1027361"/>
    <lineage>
        <taxon>Eukaryota</taxon>
        <taxon>Sar</taxon>
        <taxon>Stramenopiles</taxon>
        <taxon>Ochrophyta</taxon>
        <taxon>Eustigmatophyceae</taxon>
        <taxon>Eustigmatales</taxon>
        <taxon>Monodopsidaceae</taxon>
        <taxon>Microchloropsis</taxon>
        <taxon>Microchloropsis salina</taxon>
    </lineage>
</organism>
<dbReference type="PANTHER" id="PTHR11947:SF3">
    <property type="entry name" value="[PYRUVATE DEHYDROGENASE (ACETYL-TRANSFERRING)] KINASE, MITOCHONDRIAL"/>
    <property type="match status" value="1"/>
</dbReference>
<dbReference type="SUPFAM" id="SSF55874">
    <property type="entry name" value="ATPase domain of HSP90 chaperone/DNA topoisomerase II/histidine kinase"/>
    <property type="match status" value="1"/>
</dbReference>
<evidence type="ECO:0000256" key="5">
    <source>
        <dbReference type="ARBA" id="ARBA00022840"/>
    </source>
</evidence>
<dbReference type="GO" id="GO:0010906">
    <property type="term" value="P:regulation of glucose metabolic process"/>
    <property type="evidence" value="ECO:0007669"/>
    <property type="project" value="TreeGrafter"/>
</dbReference>
<dbReference type="Proteomes" id="UP000355283">
    <property type="component" value="Unassembled WGS sequence"/>
</dbReference>
<evidence type="ECO:0000313" key="12">
    <source>
        <dbReference type="Proteomes" id="UP000355283"/>
    </source>
</evidence>
<comment type="catalytic activity">
    <reaction evidence="7">
        <text>L-seryl-[pyruvate dehydrogenase E1 alpha subunit] + ATP = O-phospho-L-seryl-[pyruvate dehydrogenase E1 alpha subunit] + ADP + H(+)</text>
        <dbReference type="Rhea" id="RHEA:23052"/>
        <dbReference type="Rhea" id="RHEA-COMP:13689"/>
        <dbReference type="Rhea" id="RHEA-COMP:13690"/>
        <dbReference type="ChEBI" id="CHEBI:15378"/>
        <dbReference type="ChEBI" id="CHEBI:29999"/>
        <dbReference type="ChEBI" id="CHEBI:30616"/>
        <dbReference type="ChEBI" id="CHEBI:83421"/>
        <dbReference type="ChEBI" id="CHEBI:456216"/>
        <dbReference type="EC" id="2.7.11.2"/>
    </reaction>
</comment>
<dbReference type="Gene3D" id="1.20.140.20">
    <property type="entry name" value="Alpha-ketoacid/pyruvate dehydrogenase kinase, N-terminal domain"/>
    <property type="match status" value="1"/>
</dbReference>
<keyword evidence="2 8" id="KW-0808">Transferase</keyword>
<proteinExistence type="inferred from homology"/>
<keyword evidence="3 8" id="KW-0547">Nucleotide-binding</keyword>
<feature type="domain" description="Histidine kinase" evidence="10">
    <location>
        <begin position="307"/>
        <end position="439"/>
    </location>
</feature>
<comment type="similarity">
    <text evidence="1 8">Belongs to the PDK/BCKDK protein kinase family.</text>
</comment>
<name>A0A4D9CQF5_9STRA</name>
<evidence type="ECO:0000256" key="7">
    <source>
        <dbReference type="ARBA" id="ARBA00048201"/>
    </source>
</evidence>
<sequence length="446" mass="49680">MMADGVALLSFAVRQAVRRPKCGSGGVLRPLSMLSNSHRQVSQPHGSARPSSSLGSLNYAHVAPDPLADPGVFDDINTYSCKRQTGVSLKTLLDTGRGHLLQKKYFGKEENTTASQQMLQQVACFLHRELPIRFAHRVRDLDAIPVMREMPSIQLVKTWYVTSFHEIRNAPTPNTVAKEADFAVLLKNIYERHAPVLLTMARGAYELRQKYVAGSSEFYDLEVHNFLDAFYLSRIGIRMLIGQYLELREPPKADYIGLCCLRTSPRDVALTAIDDAKFMCTRQHGDAPEVTLHGRLDLTFAYVSEHVHYILLELLKNSMRATAEFHGTDDMPPIRIVIADGEDNEDVVIKVSDEGGGIPRSHISRIWSYLFTTADPEIQRGFVDLSHPASDFDTASPLAGLGYGLPISRAYARYFGGDLSIMSMEGYGTDAFVHLSRLGNHDEPLP</sequence>
<dbReference type="InterPro" id="IPR036784">
    <property type="entry name" value="AK/P_DHK_N_sf"/>
</dbReference>
<dbReference type="InterPro" id="IPR005467">
    <property type="entry name" value="His_kinase_dom"/>
</dbReference>
<evidence type="ECO:0000256" key="4">
    <source>
        <dbReference type="ARBA" id="ARBA00022777"/>
    </source>
</evidence>
<comment type="caution">
    <text evidence="11">The sequence shown here is derived from an EMBL/GenBank/DDBJ whole genome shotgun (WGS) entry which is preliminary data.</text>
</comment>
<keyword evidence="4 8" id="KW-0418">Kinase</keyword>
<dbReference type="GO" id="GO:0005524">
    <property type="term" value="F:ATP binding"/>
    <property type="evidence" value="ECO:0007669"/>
    <property type="project" value="UniProtKB-UniRule"/>
</dbReference>